<protein>
    <submittedName>
        <fullName evidence="1">Uncharacterized protein</fullName>
    </submittedName>
</protein>
<name>A0A927EFR9_9HYPH</name>
<sequence length="197" mass="20915">MASSACAVSAKQHEVYQADLVALNSAKAGATATGTATIEVVGSRLKVHIKMTGTPPNMQHWEHFHGYPDGKSAACATSAQDANHDGYVDLVETGAVSGTTMVPFDGAPEKMNIPNDSYPNADSSGSFDYTKTVPLQQLRDKFASVYSGGKLDLDKRVIYVHGVVSTNDLPSTVDGHVGPYDPHVTLPIACGKIRRVR</sequence>
<reference evidence="1" key="1">
    <citation type="submission" date="2020-09" db="EMBL/GenBank/DDBJ databases">
        <title>Bosea spartocytisi sp. nov. a root nodule endophyte of Spartocytisus supranubius in the high mountain ecosystem fo the Teide National Park (Canary Islands, Spain).</title>
        <authorList>
            <person name="Pulido-Suarez L."/>
            <person name="Peix A."/>
            <person name="Igual J.M."/>
            <person name="Socas-Perez N."/>
            <person name="Velazquez E."/>
            <person name="Flores-Felix J.D."/>
            <person name="Leon-Barrios M."/>
        </authorList>
    </citation>
    <scope>NUCLEOTIDE SEQUENCE</scope>
    <source>
        <strain evidence="1">SSUT16</strain>
    </source>
</reference>
<organism evidence="1 2">
    <name type="scientific">Bosea spartocytisi</name>
    <dbReference type="NCBI Taxonomy" id="2773451"/>
    <lineage>
        <taxon>Bacteria</taxon>
        <taxon>Pseudomonadati</taxon>
        <taxon>Pseudomonadota</taxon>
        <taxon>Alphaproteobacteria</taxon>
        <taxon>Hyphomicrobiales</taxon>
        <taxon>Boseaceae</taxon>
        <taxon>Bosea</taxon>
    </lineage>
</organism>
<gene>
    <name evidence="1" type="ORF">IED13_24475</name>
</gene>
<dbReference type="Proteomes" id="UP000619295">
    <property type="component" value="Unassembled WGS sequence"/>
</dbReference>
<dbReference type="EMBL" id="JACXWY010000024">
    <property type="protein sequence ID" value="MBD3848866.1"/>
    <property type="molecule type" value="Genomic_DNA"/>
</dbReference>
<evidence type="ECO:0000313" key="2">
    <source>
        <dbReference type="Proteomes" id="UP000619295"/>
    </source>
</evidence>
<proteinExistence type="predicted"/>
<evidence type="ECO:0000313" key="1">
    <source>
        <dbReference type="EMBL" id="MBD3848866.1"/>
    </source>
</evidence>
<keyword evidence="2" id="KW-1185">Reference proteome</keyword>
<comment type="caution">
    <text evidence="1">The sequence shown here is derived from an EMBL/GenBank/DDBJ whole genome shotgun (WGS) entry which is preliminary data.</text>
</comment>
<dbReference type="AlphaFoldDB" id="A0A927EFR9"/>
<accession>A0A927EFR9</accession>